<dbReference type="SUPFAM" id="SSF52540">
    <property type="entry name" value="P-loop containing nucleoside triphosphate hydrolases"/>
    <property type="match status" value="1"/>
</dbReference>
<dbReference type="InterPro" id="IPR003593">
    <property type="entry name" value="AAA+_ATPase"/>
</dbReference>
<dbReference type="Gene3D" id="3.40.50.300">
    <property type="entry name" value="P-loop containing nucleotide triphosphate hydrolases"/>
    <property type="match status" value="1"/>
</dbReference>
<name>A0A9D9GWJ1_9FIRM</name>
<sequence>MQIEIEKLSKSYDGRAKAIDGLSVRINPGITALVGENGAGKSTLLRLIAGVIDPDEGEVILGDCPSKEKKTSVFFLPDDPFGPVGSTIRSMRRLYDNFYFFDESIFNSCIAHFSLPLDKRLTSFSKGMRRQAYLSLALSCSAPILLLDEAFDGLDPLSLSFIKDRLIDLDPGKIVLIASHNTEAIKSIAERFLLLYKGKLGEDKGTGDLGKNLVKYQAIFSAIVKKEDLEAYGLDVIMFNKLGSITSFVAVEDEAALEKMKEGLHPSLCEAVAMSESEALSAELSLAKKKGGNENE</sequence>
<dbReference type="InterPro" id="IPR003439">
    <property type="entry name" value="ABC_transporter-like_ATP-bd"/>
</dbReference>
<evidence type="ECO:0000256" key="1">
    <source>
        <dbReference type="ARBA" id="ARBA00022448"/>
    </source>
</evidence>
<keyword evidence="1" id="KW-0813">Transport</keyword>
<organism evidence="5 6">
    <name type="scientific">Candidatus Alloenteromonas pullistercoris</name>
    <dbReference type="NCBI Taxonomy" id="2840785"/>
    <lineage>
        <taxon>Bacteria</taxon>
        <taxon>Bacillati</taxon>
        <taxon>Bacillota</taxon>
        <taxon>Bacillota incertae sedis</taxon>
        <taxon>Candidatus Alloenteromonas</taxon>
    </lineage>
</organism>
<keyword evidence="2" id="KW-0547">Nucleotide-binding</keyword>
<dbReference type="Pfam" id="PF00005">
    <property type="entry name" value="ABC_tran"/>
    <property type="match status" value="1"/>
</dbReference>
<dbReference type="AlphaFoldDB" id="A0A9D9GWJ1"/>
<reference evidence="5" key="1">
    <citation type="submission" date="2020-10" db="EMBL/GenBank/DDBJ databases">
        <authorList>
            <person name="Gilroy R."/>
        </authorList>
    </citation>
    <scope>NUCLEOTIDE SEQUENCE</scope>
    <source>
        <strain evidence="5">17113</strain>
    </source>
</reference>
<dbReference type="GO" id="GO:0005524">
    <property type="term" value="F:ATP binding"/>
    <property type="evidence" value="ECO:0007669"/>
    <property type="project" value="UniProtKB-KW"/>
</dbReference>
<evidence type="ECO:0000313" key="6">
    <source>
        <dbReference type="Proteomes" id="UP000823634"/>
    </source>
</evidence>
<dbReference type="InterPro" id="IPR051782">
    <property type="entry name" value="ABC_Transporter_VariousFunc"/>
</dbReference>
<keyword evidence="3 5" id="KW-0067">ATP-binding</keyword>
<evidence type="ECO:0000313" key="5">
    <source>
        <dbReference type="EMBL" id="MBO8426892.1"/>
    </source>
</evidence>
<proteinExistence type="predicted"/>
<dbReference type="PROSITE" id="PS50893">
    <property type="entry name" value="ABC_TRANSPORTER_2"/>
    <property type="match status" value="1"/>
</dbReference>
<accession>A0A9D9GWJ1</accession>
<dbReference type="Proteomes" id="UP000823634">
    <property type="component" value="Unassembled WGS sequence"/>
</dbReference>
<feature type="domain" description="ABC transporter" evidence="4">
    <location>
        <begin position="3"/>
        <end position="222"/>
    </location>
</feature>
<dbReference type="PANTHER" id="PTHR42939:SF1">
    <property type="entry name" value="ABC TRANSPORTER ATP-BINDING PROTEIN ALBC-RELATED"/>
    <property type="match status" value="1"/>
</dbReference>
<dbReference type="SMART" id="SM00382">
    <property type="entry name" value="AAA"/>
    <property type="match status" value="1"/>
</dbReference>
<evidence type="ECO:0000256" key="3">
    <source>
        <dbReference type="ARBA" id="ARBA00022840"/>
    </source>
</evidence>
<dbReference type="PANTHER" id="PTHR42939">
    <property type="entry name" value="ABC TRANSPORTER ATP-BINDING PROTEIN ALBC-RELATED"/>
    <property type="match status" value="1"/>
</dbReference>
<dbReference type="InterPro" id="IPR027417">
    <property type="entry name" value="P-loop_NTPase"/>
</dbReference>
<dbReference type="GO" id="GO:0016887">
    <property type="term" value="F:ATP hydrolysis activity"/>
    <property type="evidence" value="ECO:0007669"/>
    <property type="project" value="InterPro"/>
</dbReference>
<dbReference type="CDD" id="cd03230">
    <property type="entry name" value="ABC_DR_subfamily_A"/>
    <property type="match status" value="1"/>
</dbReference>
<dbReference type="EMBL" id="JADINA010000039">
    <property type="protein sequence ID" value="MBO8426892.1"/>
    <property type="molecule type" value="Genomic_DNA"/>
</dbReference>
<reference evidence="5" key="2">
    <citation type="journal article" date="2021" name="PeerJ">
        <title>Extensive microbial diversity within the chicken gut microbiome revealed by metagenomics and culture.</title>
        <authorList>
            <person name="Gilroy R."/>
            <person name="Ravi A."/>
            <person name="Getino M."/>
            <person name="Pursley I."/>
            <person name="Horton D.L."/>
            <person name="Alikhan N.F."/>
            <person name="Baker D."/>
            <person name="Gharbi K."/>
            <person name="Hall N."/>
            <person name="Watson M."/>
            <person name="Adriaenssens E.M."/>
            <person name="Foster-Nyarko E."/>
            <person name="Jarju S."/>
            <person name="Secka A."/>
            <person name="Antonio M."/>
            <person name="Oren A."/>
            <person name="Chaudhuri R.R."/>
            <person name="La Ragione R."/>
            <person name="Hildebrand F."/>
            <person name="Pallen M.J."/>
        </authorList>
    </citation>
    <scope>NUCLEOTIDE SEQUENCE</scope>
    <source>
        <strain evidence="5">17113</strain>
    </source>
</reference>
<protein>
    <submittedName>
        <fullName evidence="5">ABC transporter ATP-binding protein</fullName>
    </submittedName>
</protein>
<gene>
    <name evidence="5" type="ORF">IAC61_06255</name>
</gene>
<comment type="caution">
    <text evidence="5">The sequence shown here is derived from an EMBL/GenBank/DDBJ whole genome shotgun (WGS) entry which is preliminary data.</text>
</comment>
<evidence type="ECO:0000256" key="2">
    <source>
        <dbReference type="ARBA" id="ARBA00022741"/>
    </source>
</evidence>
<evidence type="ECO:0000259" key="4">
    <source>
        <dbReference type="PROSITE" id="PS50893"/>
    </source>
</evidence>